<keyword evidence="6" id="KW-0406">Ion transport</keyword>
<comment type="caution">
    <text evidence="10">The sequence shown here is derived from an EMBL/GenBank/DDBJ whole genome shotgun (WGS) entry which is preliminary data.</text>
</comment>
<evidence type="ECO:0000313" key="11">
    <source>
        <dbReference type="Proteomes" id="UP000585474"/>
    </source>
</evidence>
<protein>
    <submittedName>
        <fullName evidence="10">Sodium proton exchanger, putative</fullName>
    </submittedName>
</protein>
<dbReference type="GO" id="GO:0005886">
    <property type="term" value="C:plasma membrane"/>
    <property type="evidence" value="ECO:0007669"/>
    <property type="project" value="UniProtKB-SubCell"/>
</dbReference>
<feature type="transmembrane region" description="Helical" evidence="8">
    <location>
        <begin position="221"/>
        <end position="248"/>
    </location>
</feature>
<accession>A0A7J0DMH5</accession>
<proteinExistence type="predicted"/>
<dbReference type="InterPro" id="IPR018422">
    <property type="entry name" value="Cation/H_exchanger_CPA1"/>
</dbReference>
<keyword evidence="11" id="KW-1185">Reference proteome</keyword>
<evidence type="ECO:0000256" key="7">
    <source>
        <dbReference type="SAM" id="MobiDB-lite"/>
    </source>
</evidence>
<evidence type="ECO:0000256" key="8">
    <source>
        <dbReference type="SAM" id="Phobius"/>
    </source>
</evidence>
<keyword evidence="8" id="KW-1133">Transmembrane helix</keyword>
<gene>
    <name evidence="10" type="ORF">Acr_00g0057000</name>
</gene>
<keyword evidence="4" id="KW-0633">Potassium transport</keyword>
<keyword evidence="8" id="KW-0472">Membrane</keyword>
<keyword evidence="3" id="KW-1003">Cell membrane</keyword>
<keyword evidence="9" id="KW-0732">Signal</keyword>
<keyword evidence="2" id="KW-0813">Transport</keyword>
<dbReference type="GO" id="GO:0051453">
    <property type="term" value="P:regulation of intracellular pH"/>
    <property type="evidence" value="ECO:0007669"/>
    <property type="project" value="TreeGrafter"/>
</dbReference>
<sequence length="441" mass="49038">MKQQRESMQVACFLFALLSSFDGAHSQILGAMKIPSLSEVFSHLHQAFLPPTALSPAKPSALAPSVGPYRPRGSGFGRGRSRSSRDSSGSGYGQGRGPRRCTHCKQENHLLGFSWSFGCSSAYTSASSDCVATHIPWVIDSRAFNHIICTTLDLQLGKKIGGGSECSGLRYFDTDVSPSVALRSTIDPYQLHCRLGHPSRQILKKLQSSGNSYITSDTGTLFVFFTGGIVFLTLIVNGSTTQFVLRFLNMDKLSPAKRRILDFTKYEMLNKALEAFGDLGDDEELGPVDWPTVKRYISSLNHVEGERVHPHSVSGNDNNLDCMNLKDIRIRLLNGVQSAYWGMLDEGRIMQSTANLLMQSVDEAIDLVVSHEPLCDWKGLKAYVHFPNHYKFLQTSLLPQKLVTHFTVERLESACYICAAFLRAHRIARRQLHDFIGKNFP</sequence>
<name>A0A7J0DMH5_9ERIC</name>
<keyword evidence="5" id="KW-0630">Potassium</keyword>
<evidence type="ECO:0000256" key="9">
    <source>
        <dbReference type="SAM" id="SignalP"/>
    </source>
</evidence>
<evidence type="ECO:0000313" key="10">
    <source>
        <dbReference type="EMBL" id="GFS38356.1"/>
    </source>
</evidence>
<evidence type="ECO:0000256" key="2">
    <source>
        <dbReference type="ARBA" id="ARBA00022448"/>
    </source>
</evidence>
<dbReference type="GO" id="GO:0015385">
    <property type="term" value="F:sodium:proton antiporter activity"/>
    <property type="evidence" value="ECO:0007669"/>
    <property type="project" value="InterPro"/>
</dbReference>
<evidence type="ECO:0000256" key="5">
    <source>
        <dbReference type="ARBA" id="ARBA00022958"/>
    </source>
</evidence>
<dbReference type="PANTHER" id="PTHR10110">
    <property type="entry name" value="SODIUM/HYDROGEN EXCHANGER"/>
    <property type="match status" value="1"/>
</dbReference>
<evidence type="ECO:0000256" key="6">
    <source>
        <dbReference type="ARBA" id="ARBA00023065"/>
    </source>
</evidence>
<evidence type="ECO:0000256" key="3">
    <source>
        <dbReference type="ARBA" id="ARBA00022475"/>
    </source>
</evidence>
<evidence type="ECO:0000256" key="1">
    <source>
        <dbReference type="ARBA" id="ARBA00004651"/>
    </source>
</evidence>
<dbReference type="Proteomes" id="UP000585474">
    <property type="component" value="Unassembled WGS sequence"/>
</dbReference>
<dbReference type="OrthoDB" id="441412at2759"/>
<feature type="compositionally biased region" description="Low complexity" evidence="7">
    <location>
        <begin position="59"/>
        <end position="73"/>
    </location>
</feature>
<feature type="signal peptide" evidence="9">
    <location>
        <begin position="1"/>
        <end position="26"/>
    </location>
</feature>
<feature type="chain" id="PRO_5029761508" evidence="9">
    <location>
        <begin position="27"/>
        <end position="441"/>
    </location>
</feature>
<comment type="subcellular location">
    <subcellularLocation>
        <location evidence="1">Cell membrane</location>
        <topology evidence="1">Multi-pass membrane protein</topology>
    </subcellularLocation>
</comment>
<dbReference type="GO" id="GO:0015386">
    <property type="term" value="F:potassium:proton antiporter activity"/>
    <property type="evidence" value="ECO:0007669"/>
    <property type="project" value="TreeGrafter"/>
</dbReference>
<dbReference type="GO" id="GO:0009941">
    <property type="term" value="C:chloroplast envelope"/>
    <property type="evidence" value="ECO:0007669"/>
    <property type="project" value="TreeGrafter"/>
</dbReference>
<organism evidence="10 11">
    <name type="scientific">Actinidia rufa</name>
    <dbReference type="NCBI Taxonomy" id="165716"/>
    <lineage>
        <taxon>Eukaryota</taxon>
        <taxon>Viridiplantae</taxon>
        <taxon>Streptophyta</taxon>
        <taxon>Embryophyta</taxon>
        <taxon>Tracheophyta</taxon>
        <taxon>Spermatophyta</taxon>
        <taxon>Magnoliopsida</taxon>
        <taxon>eudicotyledons</taxon>
        <taxon>Gunneridae</taxon>
        <taxon>Pentapetalae</taxon>
        <taxon>asterids</taxon>
        <taxon>Ericales</taxon>
        <taxon>Actinidiaceae</taxon>
        <taxon>Actinidia</taxon>
    </lineage>
</organism>
<keyword evidence="8" id="KW-0812">Transmembrane</keyword>
<dbReference type="AlphaFoldDB" id="A0A7J0DMH5"/>
<dbReference type="EMBL" id="BJWL01000310">
    <property type="protein sequence ID" value="GFS38356.1"/>
    <property type="molecule type" value="Genomic_DNA"/>
</dbReference>
<reference evidence="11" key="1">
    <citation type="submission" date="2019-07" db="EMBL/GenBank/DDBJ databases">
        <title>De Novo Assembly of kiwifruit Actinidia rufa.</title>
        <authorList>
            <person name="Sugita-Konishi S."/>
            <person name="Sato K."/>
            <person name="Mori E."/>
            <person name="Abe Y."/>
            <person name="Kisaki G."/>
            <person name="Hamano K."/>
            <person name="Suezawa K."/>
            <person name="Otani M."/>
            <person name="Fukuda T."/>
            <person name="Manabe T."/>
            <person name="Gomi K."/>
            <person name="Tabuchi M."/>
            <person name="Akimitsu K."/>
            <person name="Kataoka I."/>
        </authorList>
    </citation>
    <scope>NUCLEOTIDE SEQUENCE [LARGE SCALE GENOMIC DNA]</scope>
    <source>
        <strain evidence="11">cv. Fuchu</strain>
    </source>
</reference>
<dbReference type="PANTHER" id="PTHR10110:SF86">
    <property type="entry name" value="SODIUM_HYDROGEN EXCHANGER 7"/>
    <property type="match status" value="1"/>
</dbReference>
<feature type="region of interest" description="Disordered" evidence="7">
    <location>
        <begin position="59"/>
        <end position="99"/>
    </location>
</feature>
<dbReference type="GO" id="GO:0098719">
    <property type="term" value="P:sodium ion import across plasma membrane"/>
    <property type="evidence" value="ECO:0007669"/>
    <property type="project" value="TreeGrafter"/>
</dbReference>
<evidence type="ECO:0000256" key="4">
    <source>
        <dbReference type="ARBA" id="ARBA00022538"/>
    </source>
</evidence>